<evidence type="ECO:0000256" key="3">
    <source>
        <dbReference type="ARBA" id="ARBA00022676"/>
    </source>
</evidence>
<sequence>MRAPLSTVVVIATYQRAEYVEECLAHLERQTVAPHRVVVVDASPNDLTHEVVARHPGVEYRRNPLGVGHTATSRAIGVEGAEEDVIVFVDDDAYADADWLERLLEPYGDPDVAAVGGRARNGQPDEEHDGIGQIGLLLPDGRLTGYFAAAPDRVVEVDHMLGANMSVRSSVVRELGGIRDFYPGTCLREETDIALRMRRRDLRIVYTPFAVVEHVGGRYARGRRFDSRYRYFGARNHIVLLATTLGWRDPHVRTYGRTVLRRSRHEVLDGLRAFRRRKGVRARLKGLAGGVQRSSVDLTGTVAGALAAFRATSTLRRRGSER</sequence>
<keyword evidence="3" id="KW-0328">Glycosyltransferase</keyword>
<organism evidence="6 7">
    <name type="scientific">Agromyces humatus</name>
    <dbReference type="NCBI Taxonomy" id="279573"/>
    <lineage>
        <taxon>Bacteria</taxon>
        <taxon>Bacillati</taxon>
        <taxon>Actinomycetota</taxon>
        <taxon>Actinomycetes</taxon>
        <taxon>Micrococcales</taxon>
        <taxon>Microbacteriaceae</taxon>
        <taxon>Agromyces</taxon>
    </lineage>
</organism>
<evidence type="ECO:0000313" key="7">
    <source>
        <dbReference type="Proteomes" id="UP001500506"/>
    </source>
</evidence>
<comment type="pathway">
    <text evidence="1">Cell wall biogenesis; cell wall polysaccharide biosynthesis.</text>
</comment>
<dbReference type="Proteomes" id="UP001500506">
    <property type="component" value="Unassembled WGS sequence"/>
</dbReference>
<evidence type="ECO:0000313" key="6">
    <source>
        <dbReference type="EMBL" id="GAA1762344.1"/>
    </source>
</evidence>
<dbReference type="RefSeq" id="WP_232497599.1">
    <property type="nucleotide sequence ID" value="NZ_BAAANH010000004.1"/>
</dbReference>
<comment type="similarity">
    <text evidence="2">Belongs to the glycosyltransferase 2 family.</text>
</comment>
<dbReference type="Pfam" id="PF00535">
    <property type="entry name" value="Glycos_transf_2"/>
    <property type="match status" value="1"/>
</dbReference>
<protein>
    <recommendedName>
        <fullName evidence="5">Glycosyltransferase 2-like domain-containing protein</fullName>
    </recommendedName>
</protein>
<dbReference type="EMBL" id="BAAANH010000004">
    <property type="protein sequence ID" value="GAA1762344.1"/>
    <property type="molecule type" value="Genomic_DNA"/>
</dbReference>
<feature type="domain" description="Glycosyltransferase 2-like" evidence="5">
    <location>
        <begin position="9"/>
        <end position="130"/>
    </location>
</feature>
<accession>A0ABP4WV79</accession>
<evidence type="ECO:0000259" key="5">
    <source>
        <dbReference type="Pfam" id="PF00535"/>
    </source>
</evidence>
<dbReference type="Gene3D" id="3.90.550.10">
    <property type="entry name" value="Spore Coat Polysaccharide Biosynthesis Protein SpsA, Chain A"/>
    <property type="match status" value="1"/>
</dbReference>
<keyword evidence="7" id="KW-1185">Reference proteome</keyword>
<proteinExistence type="inferred from homology"/>
<dbReference type="PANTHER" id="PTHR43179">
    <property type="entry name" value="RHAMNOSYLTRANSFERASE WBBL"/>
    <property type="match status" value="1"/>
</dbReference>
<gene>
    <name evidence="6" type="ORF">GCM10009747_22120</name>
</gene>
<dbReference type="PANTHER" id="PTHR43179:SF12">
    <property type="entry name" value="GALACTOFURANOSYLTRANSFERASE GLFT2"/>
    <property type="match status" value="1"/>
</dbReference>
<evidence type="ECO:0000256" key="2">
    <source>
        <dbReference type="ARBA" id="ARBA00006739"/>
    </source>
</evidence>
<keyword evidence="4" id="KW-0808">Transferase</keyword>
<dbReference type="InterPro" id="IPR001173">
    <property type="entry name" value="Glyco_trans_2-like"/>
</dbReference>
<dbReference type="InterPro" id="IPR029044">
    <property type="entry name" value="Nucleotide-diphossugar_trans"/>
</dbReference>
<reference evidence="7" key="1">
    <citation type="journal article" date="2019" name="Int. J. Syst. Evol. Microbiol.">
        <title>The Global Catalogue of Microorganisms (GCM) 10K type strain sequencing project: providing services to taxonomists for standard genome sequencing and annotation.</title>
        <authorList>
            <consortium name="The Broad Institute Genomics Platform"/>
            <consortium name="The Broad Institute Genome Sequencing Center for Infectious Disease"/>
            <person name="Wu L."/>
            <person name="Ma J."/>
        </authorList>
    </citation>
    <scope>NUCLEOTIDE SEQUENCE [LARGE SCALE GENOMIC DNA]</scope>
    <source>
        <strain evidence="7">JCM 14319</strain>
    </source>
</reference>
<comment type="caution">
    <text evidence="6">The sequence shown here is derived from an EMBL/GenBank/DDBJ whole genome shotgun (WGS) entry which is preliminary data.</text>
</comment>
<dbReference type="SUPFAM" id="SSF53448">
    <property type="entry name" value="Nucleotide-diphospho-sugar transferases"/>
    <property type="match status" value="1"/>
</dbReference>
<evidence type="ECO:0000256" key="1">
    <source>
        <dbReference type="ARBA" id="ARBA00004776"/>
    </source>
</evidence>
<name>A0ABP4WV79_9MICO</name>
<evidence type="ECO:0000256" key="4">
    <source>
        <dbReference type="ARBA" id="ARBA00022679"/>
    </source>
</evidence>